<name>A0A972K594_9BACL</name>
<dbReference type="Pfam" id="PF00395">
    <property type="entry name" value="SLH"/>
    <property type="match status" value="2"/>
</dbReference>
<dbReference type="RefSeq" id="WP_171655057.1">
    <property type="nucleotide sequence ID" value="NZ_WHOD01000102.1"/>
</dbReference>
<keyword evidence="2" id="KW-0732">Signal</keyword>
<evidence type="ECO:0000256" key="2">
    <source>
        <dbReference type="SAM" id="SignalP"/>
    </source>
</evidence>
<gene>
    <name evidence="4" type="ORF">GC093_26875</name>
</gene>
<feature type="signal peptide" evidence="2">
    <location>
        <begin position="1"/>
        <end position="24"/>
    </location>
</feature>
<sequence length="480" mass="51138">MKKIFSSLLCFLLLTLTVLPFAFAATTDTGAQTPPVKSVADFKDLKDLPQEEKAKFDELIRGGVFSGLSDDTFGLDAKMDRAQFAKVAAIIFALPLDKTLAKTSFTDVNTDHWSFIYVEALKKAGLTNGSDSEGKNYNPSGVVSRQELAAFLIRGLGLDDAAKKATPVTDATVDDWAKGYVSLTLEKKILAKQDDGTFGGSASATRKMLANASYEAKKIFGQAGKTDPSTPTTPAPGTPAPTTPAPTTPTPGTTDPKPADTTKAGTVSANGKKVLITSDIRDTKNGKLADEEKPVISRLESLGFEVTRMASTKLDGGSAEGYDLVIIGTSTNAKYVKKKLKTSTVPVMYIKSISFGDADFSTVAEKTNIVKQTVMTIQKSDHPLAAGLKGDVEVYFEPTPLSYGLPSSDGIIIASSKEDPSKGIIIGYEKGSKNVLNETINARTVLFGVSNIGDMKNSATDQFWKLFDASALWIIQPPAK</sequence>
<dbReference type="EMBL" id="WHOD01000102">
    <property type="protein sequence ID" value="NOU96817.1"/>
    <property type="molecule type" value="Genomic_DNA"/>
</dbReference>
<feature type="compositionally biased region" description="Low complexity" evidence="1">
    <location>
        <begin position="250"/>
        <end position="264"/>
    </location>
</feature>
<reference evidence="4" key="1">
    <citation type="submission" date="2019-10" db="EMBL/GenBank/DDBJ databases">
        <title>Description of Paenibacillus glebae sp. nov.</title>
        <authorList>
            <person name="Carlier A."/>
            <person name="Qi S."/>
        </authorList>
    </citation>
    <scope>NUCLEOTIDE SEQUENCE</scope>
    <source>
        <strain evidence="4">LMG 31456</strain>
    </source>
</reference>
<protein>
    <submittedName>
        <fullName evidence="4">S-layer homology domain-containing protein</fullName>
    </submittedName>
</protein>
<evidence type="ECO:0000259" key="3">
    <source>
        <dbReference type="PROSITE" id="PS51272"/>
    </source>
</evidence>
<evidence type="ECO:0000256" key="1">
    <source>
        <dbReference type="SAM" id="MobiDB-lite"/>
    </source>
</evidence>
<keyword evidence="5" id="KW-1185">Reference proteome</keyword>
<dbReference type="InterPro" id="IPR051465">
    <property type="entry name" value="Cell_Envelope_Struct_Comp"/>
</dbReference>
<dbReference type="PANTHER" id="PTHR43308:SF5">
    <property type="entry name" value="S-LAYER PROTEIN _ PEPTIDOGLYCAN ENDO-BETA-N-ACETYLGLUCOSAMINIDASE"/>
    <property type="match status" value="1"/>
</dbReference>
<organism evidence="4 5">
    <name type="scientific">Paenibacillus foliorum</name>
    <dbReference type="NCBI Taxonomy" id="2654974"/>
    <lineage>
        <taxon>Bacteria</taxon>
        <taxon>Bacillati</taxon>
        <taxon>Bacillota</taxon>
        <taxon>Bacilli</taxon>
        <taxon>Bacillales</taxon>
        <taxon>Paenibacillaceae</taxon>
        <taxon>Paenibacillus</taxon>
    </lineage>
</organism>
<feature type="chain" id="PRO_5038020369" evidence="2">
    <location>
        <begin position="25"/>
        <end position="480"/>
    </location>
</feature>
<dbReference type="PANTHER" id="PTHR43308">
    <property type="entry name" value="OUTER MEMBRANE PROTEIN ALPHA-RELATED"/>
    <property type="match status" value="1"/>
</dbReference>
<dbReference type="Proteomes" id="UP000641588">
    <property type="component" value="Unassembled WGS sequence"/>
</dbReference>
<evidence type="ECO:0000313" key="5">
    <source>
        <dbReference type="Proteomes" id="UP000641588"/>
    </source>
</evidence>
<feature type="domain" description="SLH" evidence="3">
    <location>
        <begin position="101"/>
        <end position="166"/>
    </location>
</feature>
<dbReference type="InterPro" id="IPR001119">
    <property type="entry name" value="SLH_dom"/>
</dbReference>
<feature type="region of interest" description="Disordered" evidence="1">
    <location>
        <begin position="222"/>
        <end position="268"/>
    </location>
</feature>
<dbReference type="PROSITE" id="PS51272">
    <property type="entry name" value="SLH"/>
    <property type="match status" value="1"/>
</dbReference>
<accession>A0A972K594</accession>
<evidence type="ECO:0000313" key="4">
    <source>
        <dbReference type="EMBL" id="NOU96817.1"/>
    </source>
</evidence>
<feature type="compositionally biased region" description="Pro residues" evidence="1">
    <location>
        <begin position="231"/>
        <end position="249"/>
    </location>
</feature>
<comment type="caution">
    <text evidence="4">The sequence shown here is derived from an EMBL/GenBank/DDBJ whole genome shotgun (WGS) entry which is preliminary data.</text>
</comment>
<proteinExistence type="predicted"/>
<dbReference type="AlphaFoldDB" id="A0A972K594"/>